<dbReference type="Proteomes" id="UP000265540">
    <property type="component" value="Unassembled WGS sequence"/>
</dbReference>
<keyword evidence="1" id="KW-1133">Transmembrane helix</keyword>
<feature type="transmembrane region" description="Helical" evidence="1">
    <location>
        <begin position="41"/>
        <end position="62"/>
    </location>
</feature>
<dbReference type="AlphaFoldDB" id="A0A3A4ZGJ3"/>
<evidence type="ECO:0000313" key="2">
    <source>
        <dbReference type="EMBL" id="RJR28265.1"/>
    </source>
</evidence>
<evidence type="ECO:0000313" key="3">
    <source>
        <dbReference type="Proteomes" id="UP000265540"/>
    </source>
</evidence>
<name>A0A3A4ZGJ3_UNCKA</name>
<keyword evidence="1" id="KW-0812">Transmembrane</keyword>
<dbReference type="EMBL" id="QZJF01000002">
    <property type="protein sequence ID" value="RJR28265.1"/>
    <property type="molecule type" value="Genomic_DNA"/>
</dbReference>
<gene>
    <name evidence="2" type="ORF">C4561_00180</name>
</gene>
<evidence type="ECO:0000256" key="1">
    <source>
        <dbReference type="SAM" id="Phobius"/>
    </source>
</evidence>
<organism evidence="2 3">
    <name type="scientific">candidate division WWE3 bacterium</name>
    <dbReference type="NCBI Taxonomy" id="2053526"/>
    <lineage>
        <taxon>Bacteria</taxon>
        <taxon>Katanobacteria</taxon>
    </lineage>
</organism>
<protein>
    <submittedName>
        <fullName evidence="2">Uncharacterized protein</fullName>
    </submittedName>
</protein>
<accession>A0A3A4ZGJ3</accession>
<proteinExistence type="predicted"/>
<comment type="caution">
    <text evidence="2">The sequence shown here is derived from an EMBL/GenBank/DDBJ whole genome shotgun (WGS) entry which is preliminary data.</text>
</comment>
<keyword evidence="1" id="KW-0472">Membrane</keyword>
<sequence>MFDLIRLAFRTIFLLSTRFIPLITAFYLVEHEPAHRFIDNLMYFQFLYCAGITLSIWVASWLMSRKISKAGGYVGFADTMGVPWVLTTVLVGEPLLFLLFLPENPLAGRYVAAGMLWFFLPMAVAHLEYTEREVSQKASESKEE</sequence>
<feature type="transmembrane region" description="Helical" evidence="1">
    <location>
        <begin position="7"/>
        <end position="29"/>
    </location>
</feature>
<reference evidence="2 3" key="1">
    <citation type="journal article" date="2017" name="ISME J.">
        <title>Energy and carbon metabolisms in a deep terrestrial subsurface fluid microbial community.</title>
        <authorList>
            <person name="Momper L."/>
            <person name="Jungbluth S.P."/>
            <person name="Lee M.D."/>
            <person name="Amend J.P."/>
        </authorList>
    </citation>
    <scope>NUCLEOTIDE SEQUENCE [LARGE SCALE GENOMIC DNA]</scope>
    <source>
        <strain evidence="2">SURF_46</strain>
    </source>
</reference>
<feature type="transmembrane region" description="Helical" evidence="1">
    <location>
        <begin position="107"/>
        <end position="127"/>
    </location>
</feature>